<gene>
    <name evidence="4" type="ORF">COY66_04280</name>
</gene>
<reference evidence="4 5" key="1">
    <citation type="submission" date="2017-09" db="EMBL/GenBank/DDBJ databases">
        <title>Depth-based differentiation of microbial function through sediment-hosted aquifers and enrichment of novel symbionts in the deep terrestrial subsurface.</title>
        <authorList>
            <person name="Probst A.J."/>
            <person name="Ladd B."/>
            <person name="Jarett J.K."/>
            <person name="Geller-Mcgrath D.E."/>
            <person name="Sieber C.M."/>
            <person name="Emerson J.B."/>
            <person name="Anantharaman K."/>
            <person name="Thomas B.C."/>
            <person name="Malmstrom R."/>
            <person name="Stieglmeier M."/>
            <person name="Klingl A."/>
            <person name="Woyke T."/>
            <person name="Ryan C.M."/>
            <person name="Banfield J.F."/>
        </authorList>
    </citation>
    <scope>NUCLEOTIDE SEQUENCE [LARGE SCALE GENOMIC DNA]</scope>
    <source>
        <strain evidence="4">CG_4_10_14_0_8_um_filter_42_10</strain>
    </source>
</reference>
<dbReference type="PANTHER" id="PTHR33449">
    <property type="entry name" value="NUCLEOID-ASSOCIATED PROTEIN YBAB"/>
    <property type="match status" value="1"/>
</dbReference>
<evidence type="ECO:0000313" key="5">
    <source>
        <dbReference type="Proteomes" id="UP000230779"/>
    </source>
</evidence>
<accession>A0A2M7RHV8</accession>
<dbReference type="GO" id="GO:0005829">
    <property type="term" value="C:cytosol"/>
    <property type="evidence" value="ECO:0007669"/>
    <property type="project" value="TreeGrafter"/>
</dbReference>
<dbReference type="GO" id="GO:0003677">
    <property type="term" value="F:DNA binding"/>
    <property type="evidence" value="ECO:0007669"/>
    <property type="project" value="UniProtKB-UniRule"/>
</dbReference>
<organism evidence="4 5">
    <name type="scientific">Candidatus Kerfeldbacteria bacterium CG_4_10_14_0_8_um_filter_42_10</name>
    <dbReference type="NCBI Taxonomy" id="2014248"/>
    <lineage>
        <taxon>Bacteria</taxon>
        <taxon>Candidatus Kerfeldiibacteriota</taxon>
    </lineage>
</organism>
<feature type="coiled-coil region" evidence="3">
    <location>
        <begin position="1"/>
        <end position="28"/>
    </location>
</feature>
<dbReference type="InterPro" id="IPR004401">
    <property type="entry name" value="YbaB/EbfC"/>
</dbReference>
<evidence type="ECO:0000313" key="4">
    <source>
        <dbReference type="EMBL" id="PIY96335.1"/>
    </source>
</evidence>
<dbReference type="GO" id="GO:0043590">
    <property type="term" value="C:bacterial nucleoid"/>
    <property type="evidence" value="ECO:0007669"/>
    <property type="project" value="UniProtKB-UniRule"/>
</dbReference>
<comment type="caution">
    <text evidence="4">The sequence shown here is derived from an EMBL/GenBank/DDBJ whole genome shotgun (WGS) entry which is preliminary data.</text>
</comment>
<evidence type="ECO:0000256" key="2">
    <source>
        <dbReference type="HAMAP-Rule" id="MF_00274"/>
    </source>
</evidence>
<keyword evidence="1 2" id="KW-0238">DNA-binding</keyword>
<dbReference type="Proteomes" id="UP000230779">
    <property type="component" value="Unassembled WGS sequence"/>
</dbReference>
<evidence type="ECO:0000256" key="3">
    <source>
        <dbReference type="SAM" id="Coils"/>
    </source>
</evidence>
<dbReference type="Pfam" id="PF02575">
    <property type="entry name" value="YbaB_DNA_bd"/>
    <property type="match status" value="1"/>
</dbReference>
<protein>
    <recommendedName>
        <fullName evidence="2">Nucleoid-associated protein COY66_04280</fullName>
    </recommendedName>
</protein>
<dbReference type="InterPro" id="IPR036894">
    <property type="entry name" value="YbaB-like_sf"/>
</dbReference>
<comment type="subcellular location">
    <subcellularLocation>
        <location evidence="2">Cytoplasm</location>
        <location evidence="2">Nucleoid</location>
    </subcellularLocation>
</comment>
<dbReference type="SUPFAM" id="SSF82607">
    <property type="entry name" value="YbaB-like"/>
    <property type="match status" value="1"/>
</dbReference>
<dbReference type="PIRSF" id="PIRSF004555">
    <property type="entry name" value="UCP004555"/>
    <property type="match status" value="1"/>
</dbReference>
<dbReference type="HAMAP" id="MF_00274">
    <property type="entry name" value="DNA_YbaB_EbfC"/>
    <property type="match status" value="1"/>
</dbReference>
<comment type="subunit">
    <text evidence="2">Homodimer.</text>
</comment>
<dbReference type="NCBIfam" id="TIGR00103">
    <property type="entry name" value="DNA_YbaB_EbfC"/>
    <property type="match status" value="1"/>
</dbReference>
<sequence>MFDKLKQIKDLRDQAKQLQNQLGQETVSSSTEGGKINLVMDGNQQVIALEINPELLKLESKEILEKGLKEAYNDAIKKVQRIIAQKIQGGNFNLPNIG</sequence>
<comment type="similarity">
    <text evidence="2">Belongs to the YbaB/EbfC family.</text>
</comment>
<name>A0A2M7RHV8_9BACT</name>
<dbReference type="PANTHER" id="PTHR33449:SF1">
    <property type="entry name" value="NUCLEOID-ASSOCIATED PROTEIN YBAB"/>
    <property type="match status" value="1"/>
</dbReference>
<evidence type="ECO:0000256" key="1">
    <source>
        <dbReference type="ARBA" id="ARBA00023125"/>
    </source>
</evidence>
<dbReference type="Gene3D" id="3.30.1310.10">
    <property type="entry name" value="Nucleoid-associated protein YbaB-like domain"/>
    <property type="match status" value="1"/>
</dbReference>
<dbReference type="EMBL" id="PFMD01000051">
    <property type="protein sequence ID" value="PIY96335.1"/>
    <property type="molecule type" value="Genomic_DNA"/>
</dbReference>
<keyword evidence="3" id="KW-0175">Coiled coil</keyword>
<dbReference type="AlphaFoldDB" id="A0A2M7RHV8"/>
<proteinExistence type="inferred from homology"/>
<comment type="function">
    <text evidence="2">Binds to DNA and alters its conformation. May be involved in regulation of gene expression, nucleoid organization and DNA protection.</text>
</comment>
<keyword evidence="2" id="KW-0963">Cytoplasm</keyword>